<dbReference type="EMBL" id="GBXM01107655">
    <property type="protein sequence ID" value="JAH00922.1"/>
    <property type="molecule type" value="Transcribed_RNA"/>
</dbReference>
<sequence>MALLTCVCGGKGP</sequence>
<reference evidence="1" key="1">
    <citation type="submission" date="2014-11" db="EMBL/GenBank/DDBJ databases">
        <authorList>
            <person name="Amaro Gonzalez C."/>
        </authorList>
    </citation>
    <scope>NUCLEOTIDE SEQUENCE</scope>
</reference>
<proteinExistence type="predicted"/>
<reference evidence="1" key="2">
    <citation type="journal article" date="2015" name="Fish Shellfish Immunol.">
        <title>Early steps in the European eel (Anguilla anguilla)-Vibrio vulnificus interaction in the gills: Role of the RtxA13 toxin.</title>
        <authorList>
            <person name="Callol A."/>
            <person name="Pajuelo D."/>
            <person name="Ebbesson L."/>
            <person name="Teles M."/>
            <person name="MacKenzie S."/>
            <person name="Amaro C."/>
        </authorList>
    </citation>
    <scope>NUCLEOTIDE SEQUENCE</scope>
</reference>
<protein>
    <submittedName>
        <fullName evidence="1">Uncharacterized protein</fullName>
    </submittedName>
</protein>
<evidence type="ECO:0000313" key="1">
    <source>
        <dbReference type="EMBL" id="JAH00922.1"/>
    </source>
</evidence>
<organism evidence="1">
    <name type="scientific">Anguilla anguilla</name>
    <name type="common">European freshwater eel</name>
    <name type="synonym">Muraena anguilla</name>
    <dbReference type="NCBI Taxonomy" id="7936"/>
    <lineage>
        <taxon>Eukaryota</taxon>
        <taxon>Metazoa</taxon>
        <taxon>Chordata</taxon>
        <taxon>Craniata</taxon>
        <taxon>Vertebrata</taxon>
        <taxon>Euteleostomi</taxon>
        <taxon>Actinopterygii</taxon>
        <taxon>Neopterygii</taxon>
        <taxon>Teleostei</taxon>
        <taxon>Anguilliformes</taxon>
        <taxon>Anguillidae</taxon>
        <taxon>Anguilla</taxon>
    </lineage>
</organism>
<name>A0A0E9P9J5_ANGAN</name>
<accession>A0A0E9P9J5</accession>